<evidence type="ECO:0000256" key="8">
    <source>
        <dbReference type="ARBA" id="ARBA00023014"/>
    </source>
</evidence>
<evidence type="ECO:0000256" key="1">
    <source>
        <dbReference type="ARBA" id="ARBA00010312"/>
    </source>
</evidence>
<evidence type="ECO:0000313" key="14">
    <source>
        <dbReference type="Proteomes" id="UP000270112"/>
    </source>
</evidence>
<dbReference type="InterPro" id="IPR009010">
    <property type="entry name" value="Asp_de-COase-like_dom_sf"/>
</dbReference>
<evidence type="ECO:0000256" key="3">
    <source>
        <dbReference type="ARBA" id="ARBA00022505"/>
    </source>
</evidence>
<name>A0A3N0IU22_9ACTN</name>
<dbReference type="RefSeq" id="WP_114546918.1">
    <property type="nucleotide sequence ID" value="NZ_PPTT01000021.1"/>
</dbReference>
<dbReference type="GO" id="GO:0043546">
    <property type="term" value="F:molybdopterin cofactor binding"/>
    <property type="evidence" value="ECO:0007669"/>
    <property type="project" value="InterPro"/>
</dbReference>
<keyword evidence="2" id="KW-0004">4Fe-4S</keyword>
<evidence type="ECO:0000313" key="13">
    <source>
        <dbReference type="Proteomes" id="UP000253817"/>
    </source>
</evidence>
<dbReference type="AlphaFoldDB" id="A0A3N0IU22"/>
<organism evidence="12 14">
    <name type="scientific">Eggerthella sinensis</name>
    <dbReference type="NCBI Taxonomy" id="242230"/>
    <lineage>
        <taxon>Bacteria</taxon>
        <taxon>Bacillati</taxon>
        <taxon>Actinomycetota</taxon>
        <taxon>Coriobacteriia</taxon>
        <taxon>Eggerthellales</taxon>
        <taxon>Eggerthellaceae</taxon>
        <taxon>Eggerthella</taxon>
    </lineage>
</organism>
<keyword evidence="8" id="KW-0411">Iron-sulfur</keyword>
<keyword evidence="3" id="KW-0500">Molybdenum</keyword>
<protein>
    <submittedName>
        <fullName evidence="12">Molybdopterin dinucleotide-binding protein</fullName>
    </submittedName>
</protein>
<evidence type="ECO:0000256" key="9">
    <source>
        <dbReference type="SAM" id="SignalP"/>
    </source>
</evidence>
<dbReference type="InterPro" id="IPR050612">
    <property type="entry name" value="Prok_Mopterin_Oxidored"/>
</dbReference>
<feature type="signal peptide" evidence="9">
    <location>
        <begin position="1"/>
        <end position="22"/>
    </location>
</feature>
<dbReference type="GO" id="GO:0046872">
    <property type="term" value="F:metal ion binding"/>
    <property type="evidence" value="ECO:0007669"/>
    <property type="project" value="UniProtKB-KW"/>
</dbReference>
<evidence type="ECO:0000313" key="12">
    <source>
        <dbReference type="EMBL" id="RNM40499.1"/>
    </source>
</evidence>
<dbReference type="EMBL" id="QICC01000078">
    <property type="protein sequence ID" value="RNM40499.1"/>
    <property type="molecule type" value="Genomic_DNA"/>
</dbReference>
<dbReference type="Proteomes" id="UP000270112">
    <property type="component" value="Unassembled WGS sequence"/>
</dbReference>
<keyword evidence="7" id="KW-0408">Iron</keyword>
<dbReference type="Gene3D" id="2.20.25.90">
    <property type="entry name" value="ADC-like domains"/>
    <property type="match status" value="1"/>
</dbReference>
<dbReference type="Gene3D" id="2.40.40.20">
    <property type="match status" value="1"/>
</dbReference>
<dbReference type="Gene3D" id="3.40.228.10">
    <property type="entry name" value="Dimethylsulfoxide Reductase, domain 2"/>
    <property type="match status" value="2"/>
</dbReference>
<dbReference type="Pfam" id="PF01568">
    <property type="entry name" value="Molydop_binding"/>
    <property type="match status" value="1"/>
</dbReference>
<evidence type="ECO:0000259" key="10">
    <source>
        <dbReference type="PROSITE" id="PS51669"/>
    </source>
</evidence>
<dbReference type="Proteomes" id="UP000253817">
    <property type="component" value="Unassembled WGS sequence"/>
</dbReference>
<keyword evidence="6" id="KW-0560">Oxidoreductase</keyword>
<comment type="caution">
    <text evidence="12">The sequence shown here is derived from an EMBL/GenBank/DDBJ whole genome shotgun (WGS) entry which is preliminary data.</text>
</comment>
<feature type="chain" id="PRO_5039019389" evidence="9">
    <location>
        <begin position="23"/>
        <end position="909"/>
    </location>
</feature>
<dbReference type="Pfam" id="PF10518">
    <property type="entry name" value="TAT_signal"/>
    <property type="match status" value="1"/>
</dbReference>
<dbReference type="PROSITE" id="PS51669">
    <property type="entry name" value="4FE4S_MOW_BIS_MGD"/>
    <property type="match status" value="1"/>
</dbReference>
<gene>
    <name evidence="11" type="ORF">C1876_11775</name>
    <name evidence="12" type="ORF">DMP09_14020</name>
</gene>
<evidence type="ECO:0000256" key="6">
    <source>
        <dbReference type="ARBA" id="ARBA00023002"/>
    </source>
</evidence>
<dbReference type="InterPro" id="IPR006656">
    <property type="entry name" value="Mopterin_OxRdtase"/>
</dbReference>
<dbReference type="Pfam" id="PF04879">
    <property type="entry name" value="Molybdop_Fe4S4"/>
    <property type="match status" value="1"/>
</dbReference>
<dbReference type="NCBIfam" id="TIGR01409">
    <property type="entry name" value="TAT_signal_seq"/>
    <property type="match status" value="1"/>
</dbReference>
<dbReference type="GO" id="GO:0016491">
    <property type="term" value="F:oxidoreductase activity"/>
    <property type="evidence" value="ECO:0007669"/>
    <property type="project" value="UniProtKB-KW"/>
</dbReference>
<feature type="domain" description="4Fe-4S Mo/W bis-MGD-type" evidence="10">
    <location>
        <begin position="45"/>
        <end position="101"/>
    </location>
</feature>
<dbReference type="OrthoDB" id="3169095at2"/>
<dbReference type="GO" id="GO:0051539">
    <property type="term" value="F:4 iron, 4 sulfur cluster binding"/>
    <property type="evidence" value="ECO:0007669"/>
    <property type="project" value="UniProtKB-KW"/>
</dbReference>
<dbReference type="Pfam" id="PF00384">
    <property type="entry name" value="Molybdopterin"/>
    <property type="match status" value="1"/>
</dbReference>
<dbReference type="PROSITE" id="PS51318">
    <property type="entry name" value="TAT"/>
    <property type="match status" value="1"/>
</dbReference>
<dbReference type="SUPFAM" id="SSF50692">
    <property type="entry name" value="ADC-like"/>
    <property type="match status" value="1"/>
</dbReference>
<reference evidence="12" key="3">
    <citation type="journal article" date="2019" name="Microbiol. Resour. Announc.">
        <title>Draft Genome Sequences of Type Strains of Gordonibacter faecihominis, Paraeggerthella hongkongensis, Parvibacter caecicola,Slackia equolifaciens, Slackia faecicanis, and Slackia isoflavoniconvertens.</title>
        <authorList>
            <person name="Danylec N."/>
            <person name="Stoll D.A."/>
            <person name="Dotsch A."/>
            <person name="Huch M."/>
        </authorList>
    </citation>
    <scope>NUCLEOTIDE SEQUENCE</scope>
    <source>
        <strain evidence="12">DSM 16107</strain>
    </source>
</reference>
<dbReference type="InterPro" id="IPR019546">
    <property type="entry name" value="TAT_signal_bac_arc"/>
</dbReference>
<keyword evidence="13" id="KW-1185">Reference proteome</keyword>
<proteinExistence type="inferred from homology"/>
<keyword evidence="5 9" id="KW-0732">Signal</keyword>
<dbReference type="InterPro" id="IPR006311">
    <property type="entry name" value="TAT_signal"/>
</dbReference>
<comment type="similarity">
    <text evidence="1">Belongs to the prokaryotic molybdopterin-containing oxidoreductase family.</text>
</comment>
<dbReference type="InterPro" id="IPR006657">
    <property type="entry name" value="MoPterin_dinucl-bd_dom"/>
</dbReference>
<dbReference type="SMART" id="SM00926">
    <property type="entry name" value="Molybdop_Fe4S4"/>
    <property type="match status" value="1"/>
</dbReference>
<reference evidence="14" key="2">
    <citation type="submission" date="2018-05" db="EMBL/GenBank/DDBJ databases">
        <title>Genome Sequencing of selected type strains of the family Eggerthellaceae.</title>
        <authorList>
            <person name="Danylec N."/>
            <person name="Stoll D.A."/>
            <person name="Doetsch A."/>
            <person name="Huch M."/>
        </authorList>
    </citation>
    <scope>NUCLEOTIDE SEQUENCE [LARGE SCALE GENOMIC DNA]</scope>
    <source>
        <strain evidence="14">DSM 16107</strain>
    </source>
</reference>
<accession>A0A3N0IU22</accession>
<dbReference type="EMBL" id="PPTT01000021">
    <property type="protein sequence ID" value="RDB67771.1"/>
    <property type="molecule type" value="Genomic_DNA"/>
</dbReference>
<dbReference type="SUPFAM" id="SSF53706">
    <property type="entry name" value="Formate dehydrogenase/DMSO reductase, domains 1-3"/>
    <property type="match status" value="1"/>
</dbReference>
<evidence type="ECO:0000256" key="2">
    <source>
        <dbReference type="ARBA" id="ARBA00022485"/>
    </source>
</evidence>
<dbReference type="InterPro" id="IPR006963">
    <property type="entry name" value="Mopterin_OxRdtase_4Fe-4S_dom"/>
</dbReference>
<evidence type="ECO:0000256" key="5">
    <source>
        <dbReference type="ARBA" id="ARBA00022729"/>
    </source>
</evidence>
<reference evidence="11 13" key="1">
    <citation type="journal article" date="2018" name="Elife">
        <title>Discovery and characterization of a prevalent human gut bacterial enzyme sufficient for the inactivation of a family of plant toxins.</title>
        <authorList>
            <person name="Koppel N."/>
            <person name="Bisanz J.E."/>
            <person name="Pandelia M.E."/>
            <person name="Turnbaugh P.J."/>
            <person name="Balskus E.P."/>
        </authorList>
    </citation>
    <scope>NUCLEOTIDE SEQUENCE [LARGE SCALE GENOMIC DNA]</scope>
    <source>
        <strain evidence="11 13">DSM 16107</strain>
    </source>
</reference>
<dbReference type="Gene3D" id="3.40.50.740">
    <property type="match status" value="2"/>
</dbReference>
<dbReference type="PANTHER" id="PTHR43742:SF9">
    <property type="entry name" value="TETRATHIONATE REDUCTASE SUBUNIT A"/>
    <property type="match status" value="1"/>
</dbReference>
<evidence type="ECO:0000256" key="7">
    <source>
        <dbReference type="ARBA" id="ARBA00023004"/>
    </source>
</evidence>
<evidence type="ECO:0000313" key="11">
    <source>
        <dbReference type="EMBL" id="RDB67771.1"/>
    </source>
</evidence>
<keyword evidence="4" id="KW-0479">Metal-binding</keyword>
<sequence>MSQLNMSRRGFMKAAAATGALAALGSATAPGRFREAHADETTSETKKVYTSCQACICSCAVIATVRDGRVIRLEGNPESPISRGGLCAKGLSGIQALYNPCRNKYPMKRVGARGTNSFERISWEQAIEEISQKLMQDFNKYGGESLVTSTGGGGNPHFGSPCRFTQALGSPNVFEPGCAQCFLPRMATFSLMYGGGKSGTTSMADSKYGGCAELYFPDVTPIQTLVMWGTTTSYHAPSGSGRAIAELRAREQGLNLVVVDPRFTPDAAMAEVWLPIRPGTDVALQMTWIRYIIENELYDKDFCMKWTNLPYLINPETKKMLRAHEVGLGDADADDADDTFVVWDEKTNAAAPMPWPWDDALEPAFFGTYEVGGMTCSTAFTLLRERVDEWTLQKGADVCCLDAEQIEKAIRVYTDKGPSGLILGVATDMSPQAAQGAEGACIIEFLMGNVERPGALLQRFPDPPNKVDLGTLNSIVDEGMLEKRLGYREHKGLGIWSHAHIPTVFKAITTGEPYQPRNWMERSGNKHAMIGNASQLPAIVDKMEMICHLYMYPTAFTIEAADYVLPTQEWLESYFTIAHANKIIIRQPVVHLYETVNEGIIWAQIVRRCAELGNPYAQKAIDADYLASVGSDLVYWDGQQSMMDMHMGKLPMTWDELAEMGTYEWISSEDYHTYYTYKSIDAATGKEKGFNTPSKKVEPYSEGILMLGRTGEPWASANGNSYTMQPADEDYDPLVYYLEPEESPLTDDEFPITLTEGRIPHYHHGTLRNVPYLRELYPVPLVSIHPETAAANGVEDEQWVWVESRRGKIRGKACVTTGIARDVVHMERFWNPEYLDTDTPSKAWTEMNVNVLTKTDGRFNPEFGTYTLRGFQVKVYPAPEGAPEGAWINPTDFEPWMPEFSDPTEVVFK</sequence>
<dbReference type="PANTHER" id="PTHR43742">
    <property type="entry name" value="TRIMETHYLAMINE-N-OXIDE REDUCTASE"/>
    <property type="match status" value="1"/>
</dbReference>
<evidence type="ECO:0000256" key="4">
    <source>
        <dbReference type="ARBA" id="ARBA00022723"/>
    </source>
</evidence>